<organism evidence="3 4">
    <name type="scientific">Olivibacter ginsenosidimutans</name>
    <dbReference type="NCBI Taxonomy" id="1176537"/>
    <lineage>
        <taxon>Bacteria</taxon>
        <taxon>Pseudomonadati</taxon>
        <taxon>Bacteroidota</taxon>
        <taxon>Sphingobacteriia</taxon>
        <taxon>Sphingobacteriales</taxon>
        <taxon>Sphingobacteriaceae</taxon>
        <taxon>Olivibacter</taxon>
    </lineage>
</organism>
<dbReference type="GO" id="GO:0016787">
    <property type="term" value="F:hydrolase activity"/>
    <property type="evidence" value="ECO:0007669"/>
    <property type="project" value="UniProtKB-KW"/>
</dbReference>
<evidence type="ECO:0000256" key="1">
    <source>
        <dbReference type="SAM" id="SignalP"/>
    </source>
</evidence>
<dbReference type="Gene3D" id="3.90.245.10">
    <property type="entry name" value="Ribonucleoside hydrolase-like"/>
    <property type="match status" value="1"/>
</dbReference>
<keyword evidence="4" id="KW-1185">Reference proteome</keyword>
<reference evidence="4" key="1">
    <citation type="journal article" date="2019" name="Int. J. Syst. Evol. Microbiol.">
        <title>The Global Catalogue of Microorganisms (GCM) 10K type strain sequencing project: providing services to taxonomists for standard genome sequencing and annotation.</title>
        <authorList>
            <consortium name="The Broad Institute Genomics Platform"/>
            <consortium name="The Broad Institute Genome Sequencing Center for Infectious Disease"/>
            <person name="Wu L."/>
            <person name="Ma J."/>
        </authorList>
    </citation>
    <scope>NUCLEOTIDE SEQUENCE [LARGE SCALE GENOMIC DNA]</scope>
    <source>
        <strain evidence="4">JCM 18200</strain>
    </source>
</reference>
<accession>A0ABP9AET6</accession>
<dbReference type="Pfam" id="PF01156">
    <property type="entry name" value="IU_nuc_hydro"/>
    <property type="match status" value="1"/>
</dbReference>
<dbReference type="PANTHER" id="PTHR43264">
    <property type="match status" value="1"/>
</dbReference>
<keyword evidence="3" id="KW-0378">Hydrolase</keyword>
<evidence type="ECO:0000313" key="3">
    <source>
        <dbReference type="EMBL" id="GAA4779929.1"/>
    </source>
</evidence>
<feature type="chain" id="PRO_5047084440" evidence="1">
    <location>
        <begin position="24"/>
        <end position="331"/>
    </location>
</feature>
<dbReference type="EMBL" id="BAABIQ010000003">
    <property type="protein sequence ID" value="GAA4779929.1"/>
    <property type="molecule type" value="Genomic_DNA"/>
</dbReference>
<name>A0ABP9AET6_9SPHI</name>
<dbReference type="SUPFAM" id="SSF53590">
    <property type="entry name" value="Nucleoside hydrolase"/>
    <property type="match status" value="1"/>
</dbReference>
<sequence length="331" mass="36153">MKTSFFSIGMCIALSILAISTHAQPFKAHKPKIIFDTDMGPDYDDIGAISILHALAAKGECEILATVASDAHPSIAPTIATFNQYFKHPEIPVGVASANAPSFTADNHWTDSLVKRFAPALAQQKFPPAVTIYRQVLAAQPDQSVTIVTVGFTSNLRELLQSAADQYSPLAGAALIKKKVKNWVAMAGGFPQGKEFNVVKDSSASYEVFSKWPTPILFSGFEIGLPIVTGSQVAAQNGKDNPVAWGYAYNLRTYTANGEQNRPSWDHTAVLCAVRDPEQYFYVIGPGTFEVKPDGSNQWNPSGSAKHYFLVHKYPYNHIAQELETLMQDQP</sequence>
<comment type="caution">
    <text evidence="3">The sequence shown here is derived from an EMBL/GenBank/DDBJ whole genome shotgun (WGS) entry which is preliminary data.</text>
</comment>
<feature type="signal peptide" evidence="1">
    <location>
        <begin position="1"/>
        <end position="23"/>
    </location>
</feature>
<gene>
    <name evidence="3" type="ORF">GCM10023231_03460</name>
</gene>
<protein>
    <submittedName>
        <fullName evidence="3">Nucleoside hydrolase</fullName>
    </submittedName>
</protein>
<evidence type="ECO:0000313" key="4">
    <source>
        <dbReference type="Proteomes" id="UP001501411"/>
    </source>
</evidence>
<proteinExistence type="predicted"/>
<dbReference type="PANTHER" id="PTHR43264:SF1">
    <property type="entry name" value="INOSINE_URIDINE-PREFERRING NUCLEOSIDE HYDROLASE DOMAIN-CONTAINING PROTEIN"/>
    <property type="match status" value="1"/>
</dbReference>
<feature type="domain" description="Inosine/uridine-preferring nucleoside hydrolase" evidence="2">
    <location>
        <begin position="33"/>
        <end position="277"/>
    </location>
</feature>
<dbReference type="InterPro" id="IPR036452">
    <property type="entry name" value="Ribo_hydro-like"/>
</dbReference>
<dbReference type="Proteomes" id="UP001501411">
    <property type="component" value="Unassembled WGS sequence"/>
</dbReference>
<keyword evidence="1" id="KW-0732">Signal</keyword>
<dbReference type="RefSeq" id="WP_345229964.1">
    <property type="nucleotide sequence ID" value="NZ_BAABIQ010000003.1"/>
</dbReference>
<dbReference type="InterPro" id="IPR001910">
    <property type="entry name" value="Inosine/uridine_hydrolase_dom"/>
</dbReference>
<evidence type="ECO:0000259" key="2">
    <source>
        <dbReference type="Pfam" id="PF01156"/>
    </source>
</evidence>